<accession>A0AAD6UUV2</accession>
<name>A0AAD6UUV2_9AGAR</name>
<gene>
    <name evidence="1" type="ORF">GGX14DRAFT_306071</name>
</gene>
<evidence type="ECO:0000313" key="2">
    <source>
        <dbReference type="Proteomes" id="UP001219525"/>
    </source>
</evidence>
<feature type="non-terminal residue" evidence="1">
    <location>
        <position position="1"/>
    </location>
</feature>
<organism evidence="1 2">
    <name type="scientific">Mycena pura</name>
    <dbReference type="NCBI Taxonomy" id="153505"/>
    <lineage>
        <taxon>Eukaryota</taxon>
        <taxon>Fungi</taxon>
        <taxon>Dikarya</taxon>
        <taxon>Basidiomycota</taxon>
        <taxon>Agaricomycotina</taxon>
        <taxon>Agaricomycetes</taxon>
        <taxon>Agaricomycetidae</taxon>
        <taxon>Agaricales</taxon>
        <taxon>Marasmiineae</taxon>
        <taxon>Mycenaceae</taxon>
        <taxon>Mycena</taxon>
    </lineage>
</organism>
<dbReference type="AlphaFoldDB" id="A0AAD6UUV2"/>
<protein>
    <submittedName>
        <fullName evidence="1">Uncharacterized protein</fullName>
    </submittedName>
</protein>
<sequence>SPNGYAFLAIVVHYITNDGKLEELLLDFRELMGEHSGANMAEIVWETLELYGL</sequence>
<reference evidence="1" key="1">
    <citation type="submission" date="2023-03" db="EMBL/GenBank/DDBJ databases">
        <title>Massive genome expansion in bonnet fungi (Mycena s.s.) driven by repeated elements and novel gene families across ecological guilds.</title>
        <authorList>
            <consortium name="Lawrence Berkeley National Laboratory"/>
            <person name="Harder C.B."/>
            <person name="Miyauchi S."/>
            <person name="Viragh M."/>
            <person name="Kuo A."/>
            <person name="Thoen E."/>
            <person name="Andreopoulos B."/>
            <person name="Lu D."/>
            <person name="Skrede I."/>
            <person name="Drula E."/>
            <person name="Henrissat B."/>
            <person name="Morin E."/>
            <person name="Kohler A."/>
            <person name="Barry K."/>
            <person name="LaButti K."/>
            <person name="Morin E."/>
            <person name="Salamov A."/>
            <person name="Lipzen A."/>
            <person name="Mereny Z."/>
            <person name="Hegedus B."/>
            <person name="Baldrian P."/>
            <person name="Stursova M."/>
            <person name="Weitz H."/>
            <person name="Taylor A."/>
            <person name="Grigoriev I.V."/>
            <person name="Nagy L.G."/>
            <person name="Martin F."/>
            <person name="Kauserud H."/>
        </authorList>
    </citation>
    <scope>NUCLEOTIDE SEQUENCE</scope>
    <source>
        <strain evidence="1">9144</strain>
    </source>
</reference>
<dbReference type="Proteomes" id="UP001219525">
    <property type="component" value="Unassembled WGS sequence"/>
</dbReference>
<comment type="caution">
    <text evidence="1">The sequence shown here is derived from an EMBL/GenBank/DDBJ whole genome shotgun (WGS) entry which is preliminary data.</text>
</comment>
<feature type="non-terminal residue" evidence="1">
    <location>
        <position position="53"/>
    </location>
</feature>
<keyword evidence="2" id="KW-1185">Reference proteome</keyword>
<dbReference type="EMBL" id="JARJCW010000142">
    <property type="protein sequence ID" value="KAJ7190813.1"/>
    <property type="molecule type" value="Genomic_DNA"/>
</dbReference>
<proteinExistence type="predicted"/>
<evidence type="ECO:0000313" key="1">
    <source>
        <dbReference type="EMBL" id="KAJ7190813.1"/>
    </source>
</evidence>